<keyword evidence="2 4" id="KW-0732">Signal</keyword>
<evidence type="ECO:0000256" key="3">
    <source>
        <dbReference type="PIRSR" id="PIRSR002825-1"/>
    </source>
</evidence>
<accession>A0A7R6SRU0</accession>
<reference evidence="5 6" key="1">
    <citation type="journal article" date="2008" name="Int. J. Syst. Evol. Microbiol.">
        <title>Amphritea japonica sp. nov. and Amphritea balenae sp. nov., isolated from the sediment adjacent to sperm whale carcasses off Kagoshima, Japan.</title>
        <authorList>
            <person name="Miyazaki M."/>
            <person name="Nogi Y."/>
            <person name="Fujiwara Y."/>
            <person name="Kawato M."/>
            <person name="Nagahama T."/>
            <person name="Kubokawa K."/>
            <person name="Horikoshi K."/>
        </authorList>
    </citation>
    <scope>NUCLEOTIDE SEQUENCE [LARGE SCALE GENOMIC DNA]</scope>
    <source>
        <strain evidence="5 6">ATCC BAA-1530</strain>
    </source>
</reference>
<dbReference type="PIRSF" id="PIRSF002825">
    <property type="entry name" value="CfbpA"/>
    <property type="match status" value="1"/>
</dbReference>
<dbReference type="GO" id="GO:0030288">
    <property type="term" value="C:outer membrane-bounded periplasmic space"/>
    <property type="evidence" value="ECO:0007669"/>
    <property type="project" value="TreeGrafter"/>
</dbReference>
<proteinExistence type="inferred from homology"/>
<sequence length="343" mass="38254">MQNILKKMALIALPLTVAATSVSAAEEVNIYSYRQQFLIQPMLEAFTAETGIKANVVFAKKGLIERLEHEGKNSPADLLLTSDISPLYYAASSELTQPVQSDVLEQNIPAQFRDPENQWFGLTTRARLIYASKDRVAAGEITRYEDLADPKWKGRICTRSGKHSYNLTLIGSMLAHHGEAKTEQWLKDVKANLARKPQGNDRAQVKAVKEGVCDLALGNSYYFGKMITNEKQPEQKEWASAVNLVFPNQNDRGTHMSISGAALTKYAPNKANAIKLMEFLSQAQSQTMYAEANFEFPVRPGTQRSDLIEQYMGEFKQDNIGLQKVAQLRSDAAKLVDKVGFDN</sequence>
<dbReference type="AlphaFoldDB" id="A0A7R6SRU0"/>
<organism evidence="5 6">
    <name type="scientific">Amphritea japonica ATCC BAA-1530</name>
    <dbReference type="NCBI Taxonomy" id="1278309"/>
    <lineage>
        <taxon>Bacteria</taxon>
        <taxon>Pseudomonadati</taxon>
        <taxon>Pseudomonadota</taxon>
        <taxon>Gammaproteobacteria</taxon>
        <taxon>Oceanospirillales</taxon>
        <taxon>Oceanospirillaceae</taxon>
        <taxon>Amphritea</taxon>
    </lineage>
</organism>
<dbReference type="Proteomes" id="UP000595663">
    <property type="component" value="Chromosome"/>
</dbReference>
<name>A0A7R6SRU0_9GAMM</name>
<dbReference type="Gene3D" id="3.40.190.10">
    <property type="entry name" value="Periplasmic binding protein-like II"/>
    <property type="match status" value="2"/>
</dbReference>
<feature type="binding site" evidence="3">
    <location>
        <position position="222"/>
    </location>
    <ligand>
        <name>Fe cation</name>
        <dbReference type="ChEBI" id="CHEBI:24875"/>
    </ligand>
</feature>
<dbReference type="SUPFAM" id="SSF53850">
    <property type="entry name" value="Periplasmic binding protein-like II"/>
    <property type="match status" value="1"/>
</dbReference>
<dbReference type="Pfam" id="PF13343">
    <property type="entry name" value="SBP_bac_6"/>
    <property type="match status" value="1"/>
</dbReference>
<dbReference type="EMBL" id="AP014545">
    <property type="protein sequence ID" value="BBB25531.1"/>
    <property type="molecule type" value="Genomic_DNA"/>
</dbReference>
<dbReference type="KEGG" id="ajp:AMJAP_0934"/>
<evidence type="ECO:0000256" key="1">
    <source>
        <dbReference type="ARBA" id="ARBA00008520"/>
    </source>
</evidence>
<dbReference type="CDD" id="cd13542">
    <property type="entry name" value="PBP2_FutA1_ilke"/>
    <property type="match status" value="1"/>
</dbReference>
<evidence type="ECO:0000256" key="4">
    <source>
        <dbReference type="SAM" id="SignalP"/>
    </source>
</evidence>
<evidence type="ECO:0000313" key="6">
    <source>
        <dbReference type="Proteomes" id="UP000595663"/>
    </source>
</evidence>
<dbReference type="InterPro" id="IPR026045">
    <property type="entry name" value="Ferric-bd"/>
</dbReference>
<dbReference type="PANTHER" id="PTHR30006:SF15">
    <property type="entry name" value="IRON-UTILIZATION PERIPLASMIC PROTEIN"/>
    <property type="match status" value="1"/>
</dbReference>
<keyword evidence="6" id="KW-1185">Reference proteome</keyword>
<feature type="signal peptide" evidence="4">
    <location>
        <begin position="1"/>
        <end position="24"/>
    </location>
</feature>
<dbReference type="GO" id="GO:0046872">
    <property type="term" value="F:metal ion binding"/>
    <property type="evidence" value="ECO:0007669"/>
    <property type="project" value="UniProtKB-KW"/>
</dbReference>
<feature type="binding site" evidence="3">
    <location>
        <position position="221"/>
    </location>
    <ligand>
        <name>Fe cation</name>
        <dbReference type="ChEBI" id="CHEBI:24875"/>
    </ligand>
</feature>
<protein>
    <submittedName>
        <fullName evidence="5">Iron(III) transport system substrate-binding protein</fullName>
    </submittedName>
</protein>
<keyword evidence="3" id="KW-0479">Metal-binding</keyword>
<feature type="chain" id="PRO_5032430758" evidence="4">
    <location>
        <begin position="25"/>
        <end position="343"/>
    </location>
</feature>
<dbReference type="RefSeq" id="WP_019621946.1">
    <property type="nucleotide sequence ID" value="NZ_AP014545.1"/>
</dbReference>
<evidence type="ECO:0000313" key="5">
    <source>
        <dbReference type="EMBL" id="BBB25531.1"/>
    </source>
</evidence>
<keyword evidence="3" id="KW-0408">Iron</keyword>
<dbReference type="OrthoDB" id="9769567at2"/>
<evidence type="ECO:0000256" key="2">
    <source>
        <dbReference type="ARBA" id="ARBA00022729"/>
    </source>
</evidence>
<gene>
    <name evidence="5" type="primary">afuA</name>
    <name evidence="5" type="ORF">AMJAP_0934</name>
</gene>
<comment type="similarity">
    <text evidence="1">Belongs to the bacterial solute-binding protein 1 family.</text>
</comment>
<dbReference type="PANTHER" id="PTHR30006">
    <property type="entry name" value="THIAMINE-BINDING PERIPLASMIC PROTEIN-RELATED"/>
    <property type="match status" value="1"/>
</dbReference>